<comment type="caution">
    <text evidence="1">The sequence shown here is derived from an EMBL/GenBank/DDBJ whole genome shotgun (WGS) entry which is preliminary data.</text>
</comment>
<name>A0A1C7MK55_GRIFR</name>
<reference evidence="1 2" key="1">
    <citation type="submission" date="2016-03" db="EMBL/GenBank/DDBJ databases">
        <title>Whole genome sequencing of Grifola frondosa 9006-11.</title>
        <authorList>
            <person name="Min B."/>
            <person name="Park H."/>
            <person name="Kim J.-G."/>
            <person name="Cho H."/>
            <person name="Oh Y.-L."/>
            <person name="Kong W.-S."/>
            <person name="Choi I.-G."/>
        </authorList>
    </citation>
    <scope>NUCLEOTIDE SEQUENCE [LARGE SCALE GENOMIC DNA]</scope>
    <source>
        <strain evidence="1 2">9006-11</strain>
    </source>
</reference>
<dbReference type="EMBL" id="LUGG01000003">
    <property type="protein sequence ID" value="OBZ77037.1"/>
    <property type="molecule type" value="Genomic_DNA"/>
</dbReference>
<accession>A0A1C7MK55</accession>
<organism evidence="1 2">
    <name type="scientific">Grifola frondosa</name>
    <name type="common">Maitake</name>
    <name type="synonym">Polyporus frondosus</name>
    <dbReference type="NCBI Taxonomy" id="5627"/>
    <lineage>
        <taxon>Eukaryota</taxon>
        <taxon>Fungi</taxon>
        <taxon>Dikarya</taxon>
        <taxon>Basidiomycota</taxon>
        <taxon>Agaricomycotina</taxon>
        <taxon>Agaricomycetes</taxon>
        <taxon>Polyporales</taxon>
        <taxon>Grifolaceae</taxon>
        <taxon>Grifola</taxon>
    </lineage>
</organism>
<sequence length="62" mass="7402">MSSFAEWSQLAARRLKVEAEVIWGDKAVAEEEEHDEGEHKREQSGYWVTDWNCKSYRENWGR</sequence>
<protein>
    <submittedName>
        <fullName evidence="1">Uncharacterized protein</fullName>
    </submittedName>
</protein>
<dbReference type="AlphaFoldDB" id="A0A1C7MK55"/>
<gene>
    <name evidence="1" type="ORF">A0H81_03804</name>
</gene>
<evidence type="ECO:0000313" key="1">
    <source>
        <dbReference type="EMBL" id="OBZ77037.1"/>
    </source>
</evidence>
<proteinExistence type="predicted"/>
<evidence type="ECO:0000313" key="2">
    <source>
        <dbReference type="Proteomes" id="UP000092993"/>
    </source>
</evidence>
<dbReference type="Proteomes" id="UP000092993">
    <property type="component" value="Unassembled WGS sequence"/>
</dbReference>
<keyword evidence="2" id="KW-1185">Reference proteome</keyword>